<comment type="caution">
    <text evidence="1">The sequence shown here is derived from an EMBL/GenBank/DDBJ whole genome shotgun (WGS) entry which is preliminary data.</text>
</comment>
<organism evidence="1 2">
    <name type="scientific">Tumidithrix elongata BACA0141</name>
    <dbReference type="NCBI Taxonomy" id="2716417"/>
    <lineage>
        <taxon>Bacteria</taxon>
        <taxon>Bacillati</taxon>
        <taxon>Cyanobacteriota</taxon>
        <taxon>Cyanophyceae</taxon>
        <taxon>Pseudanabaenales</taxon>
        <taxon>Pseudanabaenaceae</taxon>
        <taxon>Tumidithrix</taxon>
        <taxon>Tumidithrix elongata</taxon>
    </lineage>
</organism>
<dbReference type="InterPro" id="IPR047700">
    <property type="entry name" value="NrtS-like"/>
</dbReference>
<proteinExistence type="predicted"/>
<gene>
    <name evidence="1" type="primary">nrtS</name>
    <name evidence="1" type="ORF">V2H45_01345</name>
</gene>
<dbReference type="NCBIfam" id="NF038050">
    <property type="entry name" value="NrtS"/>
    <property type="match status" value="1"/>
</dbReference>
<sequence length="68" mass="7491">MRPTALKVAFIVGSVLFALNHGVSLLQGEMTTERWISGALTYLVPYTVSMHGQASARLRLTEDLTQNK</sequence>
<evidence type="ECO:0000313" key="2">
    <source>
        <dbReference type="Proteomes" id="UP001333818"/>
    </source>
</evidence>
<protein>
    <submittedName>
        <fullName evidence="1">Nitrate/nitrite transporter NrtS</fullName>
    </submittedName>
</protein>
<reference evidence="1" key="1">
    <citation type="submission" date="2024-01" db="EMBL/GenBank/DDBJ databases">
        <title>Bank of Algae and Cyanobacteria of the Azores (BACA) strain genomes.</title>
        <authorList>
            <person name="Luz R."/>
            <person name="Cordeiro R."/>
            <person name="Fonseca A."/>
            <person name="Goncalves V."/>
        </authorList>
    </citation>
    <scope>NUCLEOTIDE SEQUENCE</scope>
    <source>
        <strain evidence="1">BACA0141</strain>
    </source>
</reference>
<dbReference type="EMBL" id="JAZBJZ010000003">
    <property type="protein sequence ID" value="MEE3715385.1"/>
    <property type="molecule type" value="Genomic_DNA"/>
</dbReference>
<dbReference type="RefSeq" id="WP_330481807.1">
    <property type="nucleotide sequence ID" value="NZ_JAZBJZ010000003.1"/>
</dbReference>
<dbReference type="AlphaFoldDB" id="A0AAW9PQ21"/>
<evidence type="ECO:0000313" key="1">
    <source>
        <dbReference type="EMBL" id="MEE3715385.1"/>
    </source>
</evidence>
<accession>A0AAW9PQ21</accession>
<keyword evidence="2" id="KW-1185">Reference proteome</keyword>
<dbReference type="Proteomes" id="UP001333818">
    <property type="component" value="Unassembled WGS sequence"/>
</dbReference>
<name>A0AAW9PQ21_9CYAN</name>